<protein>
    <submittedName>
        <fullName evidence="3">Uncharacterized protein</fullName>
    </submittedName>
</protein>
<sequence length="443" mass="51312">MDRLPAEILLLIADQFLFIFSAQRCQLLQVCRRWRSVLFHAVYDRILVRQHRLPSLMRAIAINPSIGSSIKHLRIIPHYVPKAQRTTHEVASFAPLIQHISQSPEEVLEWTIALTQDENHAWLGLLLVSLENLTSLSMTWSGRQPFVRRIVSRAAMREGPFDTDPILQYLEGFDIDYLDHKDYHVHQQFFPFFHLPSMRSIRLECVIESTRLRNTTALSLPPAGTSPITSLDLRNGNSNKGMAEYITACANLQEFKYQHRNQAIWAEQYIGFRPRAFYHALVTQKHSLRVLHLNDRGEHDNDDFSDDEDDAETDDFPGNFFGSLSEFTQLWDLRIPVVNLLSFHLSHGKKVTTLKQILPRSLKRLYLADFRNEQWDPLLRNLLEVVALREMFPYLERLEIQTTAGRLIEQRGGPPLTVKEAFEPLAAACEKAGIQWSIAQRRR</sequence>
<accession>A0A317WDY2</accession>
<dbReference type="Pfam" id="PF24969">
    <property type="entry name" value="LRR_15"/>
    <property type="match status" value="1"/>
</dbReference>
<dbReference type="STRING" id="1448321.A0A317WDY2"/>
<proteinExistence type="predicted"/>
<dbReference type="InterPro" id="IPR001810">
    <property type="entry name" value="F-box_dom"/>
</dbReference>
<dbReference type="Proteomes" id="UP000247233">
    <property type="component" value="Unassembled WGS sequence"/>
</dbReference>
<organism evidence="3 4">
    <name type="scientific">Aspergillus heteromorphus CBS 117.55</name>
    <dbReference type="NCBI Taxonomy" id="1448321"/>
    <lineage>
        <taxon>Eukaryota</taxon>
        <taxon>Fungi</taxon>
        <taxon>Dikarya</taxon>
        <taxon>Ascomycota</taxon>
        <taxon>Pezizomycotina</taxon>
        <taxon>Eurotiomycetes</taxon>
        <taxon>Eurotiomycetidae</taxon>
        <taxon>Eurotiales</taxon>
        <taxon>Aspergillaceae</taxon>
        <taxon>Aspergillus</taxon>
        <taxon>Aspergillus subgen. Circumdati</taxon>
    </lineage>
</organism>
<dbReference type="GeneID" id="37065308"/>
<evidence type="ECO:0000259" key="1">
    <source>
        <dbReference type="Pfam" id="PF12937"/>
    </source>
</evidence>
<comment type="caution">
    <text evidence="3">The sequence shown here is derived from an EMBL/GenBank/DDBJ whole genome shotgun (WGS) entry which is preliminary data.</text>
</comment>
<dbReference type="Pfam" id="PF12937">
    <property type="entry name" value="F-box-like"/>
    <property type="match status" value="1"/>
</dbReference>
<name>A0A317WDY2_9EURO</name>
<dbReference type="InterPro" id="IPR056867">
    <property type="entry name" value="LRR_15"/>
</dbReference>
<dbReference type="OrthoDB" id="5130616at2759"/>
<evidence type="ECO:0000259" key="2">
    <source>
        <dbReference type="Pfam" id="PF24969"/>
    </source>
</evidence>
<reference evidence="3 4" key="1">
    <citation type="submission" date="2016-12" db="EMBL/GenBank/DDBJ databases">
        <title>The genomes of Aspergillus section Nigri reveals drivers in fungal speciation.</title>
        <authorList>
            <consortium name="DOE Joint Genome Institute"/>
            <person name="Vesth T.C."/>
            <person name="Nybo J."/>
            <person name="Theobald S."/>
            <person name="Brandl J."/>
            <person name="Frisvad J.C."/>
            <person name="Nielsen K.F."/>
            <person name="Lyhne E.K."/>
            <person name="Kogle M.E."/>
            <person name="Kuo A."/>
            <person name="Riley R."/>
            <person name="Clum A."/>
            <person name="Nolan M."/>
            <person name="Lipzen A."/>
            <person name="Salamov A."/>
            <person name="Henrissat B."/>
            <person name="Wiebenga A."/>
            <person name="De Vries R.P."/>
            <person name="Grigoriev I.V."/>
            <person name="Mortensen U.H."/>
            <person name="Andersen M.R."/>
            <person name="Baker S.E."/>
        </authorList>
    </citation>
    <scope>NUCLEOTIDE SEQUENCE [LARGE SCALE GENOMIC DNA]</scope>
    <source>
        <strain evidence="3 4">CBS 117.55</strain>
    </source>
</reference>
<feature type="domain" description="Leucine-rich repeat" evidence="2">
    <location>
        <begin position="167"/>
        <end position="386"/>
    </location>
</feature>
<keyword evidence="4" id="KW-1185">Reference proteome</keyword>
<dbReference type="RefSeq" id="XP_025399875.1">
    <property type="nucleotide sequence ID" value="XM_025543071.1"/>
</dbReference>
<dbReference type="EMBL" id="MSFL01000010">
    <property type="protein sequence ID" value="PWY83432.1"/>
    <property type="molecule type" value="Genomic_DNA"/>
</dbReference>
<evidence type="ECO:0000313" key="4">
    <source>
        <dbReference type="Proteomes" id="UP000247233"/>
    </source>
</evidence>
<evidence type="ECO:0000313" key="3">
    <source>
        <dbReference type="EMBL" id="PWY83432.1"/>
    </source>
</evidence>
<dbReference type="AlphaFoldDB" id="A0A317WDY2"/>
<dbReference type="VEuPathDB" id="FungiDB:BO70DRAFT_361550"/>
<feature type="domain" description="F-box" evidence="1">
    <location>
        <begin position="1"/>
        <end position="45"/>
    </location>
</feature>
<gene>
    <name evidence="3" type="ORF">BO70DRAFT_361550</name>
</gene>